<reference evidence="1" key="1">
    <citation type="submission" date="2022-10" db="EMBL/GenBank/DDBJ databases">
        <title>Vagococcus sp. isolated from poultry meat.</title>
        <authorList>
            <person name="Johansson P."/>
            <person name="Bjorkroth J."/>
        </authorList>
    </citation>
    <scope>NUCLEOTIDE SEQUENCE</scope>
    <source>
        <strain evidence="1">PNs007</strain>
    </source>
</reference>
<proteinExistence type="predicted"/>
<dbReference type="Pfam" id="PF12669">
    <property type="entry name" value="FeoB_associated"/>
    <property type="match status" value="1"/>
</dbReference>
<gene>
    <name evidence="1" type="ORF">OL233_04745</name>
</gene>
<evidence type="ECO:0000313" key="1">
    <source>
        <dbReference type="EMBL" id="MDF0479591.1"/>
    </source>
</evidence>
<accession>A0ABT5X140</accession>
<sequence>MATIILSMLIFGSAGYIIYNRIVNKSGSCDCDGCDCGIKKPESK</sequence>
<protein>
    <submittedName>
        <fullName evidence="1">FeoB-associated Cys-rich membrane protein</fullName>
    </submittedName>
</protein>
<comment type="caution">
    <text evidence="1">The sequence shown here is derived from an EMBL/GenBank/DDBJ whole genome shotgun (WGS) entry which is preliminary data.</text>
</comment>
<keyword evidence="2" id="KW-1185">Reference proteome</keyword>
<evidence type="ECO:0000313" key="2">
    <source>
        <dbReference type="Proteomes" id="UP001147148"/>
    </source>
</evidence>
<dbReference type="Proteomes" id="UP001147148">
    <property type="component" value="Unassembled WGS sequence"/>
</dbReference>
<dbReference type="EMBL" id="JAPDSH010000003">
    <property type="protein sequence ID" value="MDF0479591.1"/>
    <property type="molecule type" value="Genomic_DNA"/>
</dbReference>
<organism evidence="1 2">
    <name type="scientific">Vagococcus proximus</name>
    <dbReference type="NCBI Taxonomy" id="2991417"/>
    <lineage>
        <taxon>Bacteria</taxon>
        <taxon>Bacillati</taxon>
        <taxon>Bacillota</taxon>
        <taxon>Bacilli</taxon>
        <taxon>Lactobacillales</taxon>
        <taxon>Enterococcaceae</taxon>
        <taxon>Vagococcus</taxon>
    </lineage>
</organism>
<name>A0ABT5X140_9ENTE</name>